<accession>A0A9P5XFL5</accession>
<dbReference type="OrthoDB" id="3271139at2759"/>
<dbReference type="Proteomes" id="UP000807342">
    <property type="component" value="Unassembled WGS sequence"/>
</dbReference>
<evidence type="ECO:0000259" key="2">
    <source>
        <dbReference type="PROSITE" id="PS50011"/>
    </source>
</evidence>
<gene>
    <name evidence="3" type="ORF">P691DRAFT_791280</name>
</gene>
<dbReference type="EMBL" id="MU151134">
    <property type="protein sequence ID" value="KAF9449337.1"/>
    <property type="molecule type" value="Genomic_DNA"/>
</dbReference>
<dbReference type="InterPro" id="IPR040976">
    <property type="entry name" value="Pkinase_fungal"/>
</dbReference>
<dbReference type="InterPro" id="IPR000719">
    <property type="entry name" value="Prot_kinase_dom"/>
</dbReference>
<feature type="domain" description="Protein kinase" evidence="2">
    <location>
        <begin position="1"/>
        <end position="177"/>
    </location>
</feature>
<dbReference type="Pfam" id="PF17667">
    <property type="entry name" value="Pkinase_fungal"/>
    <property type="match status" value="1"/>
</dbReference>
<feature type="non-terminal residue" evidence="3">
    <location>
        <position position="1"/>
    </location>
</feature>
<dbReference type="Gene3D" id="1.10.510.10">
    <property type="entry name" value="Transferase(Phosphotransferase) domain 1"/>
    <property type="match status" value="1"/>
</dbReference>
<evidence type="ECO:0000256" key="1">
    <source>
        <dbReference type="SAM" id="MobiDB-lite"/>
    </source>
</evidence>
<feature type="region of interest" description="Disordered" evidence="1">
    <location>
        <begin position="308"/>
        <end position="335"/>
    </location>
</feature>
<evidence type="ECO:0000313" key="3">
    <source>
        <dbReference type="EMBL" id="KAF9449337.1"/>
    </source>
</evidence>
<dbReference type="PROSITE" id="PS50011">
    <property type="entry name" value="PROTEIN_KINASE_DOM"/>
    <property type="match status" value="1"/>
</dbReference>
<sequence>TSFKALEGALIGWLHRDVSTGNILIFVDGETVTGKLSDLEYAKEFGSTAAHSDPKTGTPYFMALELLTGTRHRTSSSVPLSVAFLETAIVDEAMLKQLVRQGSTATSGVVCNFQHDLESLFWIALWIILARVNYESSQAYARLIYVNEIRATSERSSVFTDAEILNGTLSKKLHPSLESFIPLLATMAGTLFNAYLARDQENKALEIGAYAPVYPPMLNLFYMLVSLASNADKRMDFPGLIDLHTNKSIPMTNPIDSSLAADPHVGPSTAPVSAHGSPEAITLTTVSVHGLPEAITLTNPMFLLGSSEAASSDQVPLSERLKWRQDESEDQELPM</sequence>
<name>A0A9P5XFL5_9AGAR</name>
<dbReference type="InterPro" id="IPR011009">
    <property type="entry name" value="Kinase-like_dom_sf"/>
</dbReference>
<dbReference type="SUPFAM" id="SSF56112">
    <property type="entry name" value="Protein kinase-like (PK-like)"/>
    <property type="match status" value="1"/>
</dbReference>
<dbReference type="GO" id="GO:0004672">
    <property type="term" value="F:protein kinase activity"/>
    <property type="evidence" value="ECO:0007669"/>
    <property type="project" value="InterPro"/>
</dbReference>
<proteinExistence type="predicted"/>
<evidence type="ECO:0000313" key="4">
    <source>
        <dbReference type="Proteomes" id="UP000807342"/>
    </source>
</evidence>
<protein>
    <recommendedName>
        <fullName evidence="2">Protein kinase domain-containing protein</fullName>
    </recommendedName>
</protein>
<comment type="caution">
    <text evidence="3">The sequence shown here is derived from an EMBL/GenBank/DDBJ whole genome shotgun (WGS) entry which is preliminary data.</text>
</comment>
<reference evidence="3" key="1">
    <citation type="submission" date="2020-11" db="EMBL/GenBank/DDBJ databases">
        <authorList>
            <consortium name="DOE Joint Genome Institute"/>
            <person name="Ahrendt S."/>
            <person name="Riley R."/>
            <person name="Andreopoulos W."/>
            <person name="Labutti K."/>
            <person name="Pangilinan J."/>
            <person name="Ruiz-Duenas F.J."/>
            <person name="Barrasa J.M."/>
            <person name="Sanchez-Garcia M."/>
            <person name="Camarero S."/>
            <person name="Miyauchi S."/>
            <person name="Serrano A."/>
            <person name="Linde D."/>
            <person name="Babiker R."/>
            <person name="Drula E."/>
            <person name="Ayuso-Fernandez I."/>
            <person name="Pacheco R."/>
            <person name="Padilla G."/>
            <person name="Ferreira P."/>
            <person name="Barriuso J."/>
            <person name="Kellner H."/>
            <person name="Castanera R."/>
            <person name="Alfaro M."/>
            <person name="Ramirez L."/>
            <person name="Pisabarro A.G."/>
            <person name="Kuo A."/>
            <person name="Tritt A."/>
            <person name="Lipzen A."/>
            <person name="He G."/>
            <person name="Yan M."/>
            <person name="Ng V."/>
            <person name="Cullen D."/>
            <person name="Martin F."/>
            <person name="Rosso M.-N."/>
            <person name="Henrissat B."/>
            <person name="Hibbett D."/>
            <person name="Martinez A.T."/>
            <person name="Grigoriev I.V."/>
        </authorList>
    </citation>
    <scope>NUCLEOTIDE SEQUENCE</scope>
    <source>
        <strain evidence="3">MF-IS2</strain>
    </source>
</reference>
<dbReference type="GO" id="GO:0005524">
    <property type="term" value="F:ATP binding"/>
    <property type="evidence" value="ECO:0007669"/>
    <property type="project" value="InterPro"/>
</dbReference>
<dbReference type="AlphaFoldDB" id="A0A9P5XFL5"/>
<keyword evidence="4" id="KW-1185">Reference proteome</keyword>
<organism evidence="3 4">
    <name type="scientific">Macrolepiota fuliginosa MF-IS2</name>
    <dbReference type="NCBI Taxonomy" id="1400762"/>
    <lineage>
        <taxon>Eukaryota</taxon>
        <taxon>Fungi</taxon>
        <taxon>Dikarya</taxon>
        <taxon>Basidiomycota</taxon>
        <taxon>Agaricomycotina</taxon>
        <taxon>Agaricomycetes</taxon>
        <taxon>Agaricomycetidae</taxon>
        <taxon>Agaricales</taxon>
        <taxon>Agaricineae</taxon>
        <taxon>Agaricaceae</taxon>
        <taxon>Macrolepiota</taxon>
    </lineage>
</organism>